<dbReference type="InterPro" id="IPR005174">
    <property type="entry name" value="KIB1-4_b-propeller"/>
</dbReference>
<gene>
    <name evidence="3" type="primary">LOC125423541</name>
</gene>
<keyword evidence="2" id="KW-1185">Reference proteome</keyword>
<reference evidence="3" key="1">
    <citation type="submission" date="2025-08" db="UniProtKB">
        <authorList>
            <consortium name="RefSeq"/>
        </authorList>
    </citation>
    <scope>IDENTIFICATION</scope>
    <source>
        <tissue evidence="3">Seedling</tissue>
    </source>
</reference>
<dbReference type="Pfam" id="PF03478">
    <property type="entry name" value="Beta-prop_KIB1-4"/>
    <property type="match status" value="1"/>
</dbReference>
<name>A0ABM4A5H8_ZIZJJ</name>
<dbReference type="RefSeq" id="XP_060671982.1">
    <property type="nucleotide sequence ID" value="XM_060815999.1"/>
</dbReference>
<dbReference type="GeneID" id="125423541"/>
<protein>
    <submittedName>
        <fullName evidence="3">Probable F-box protein At1g44080</fullName>
    </submittedName>
</protein>
<organism evidence="2 3">
    <name type="scientific">Ziziphus jujuba</name>
    <name type="common">Chinese jujube</name>
    <name type="synonym">Ziziphus sativa</name>
    <dbReference type="NCBI Taxonomy" id="326968"/>
    <lineage>
        <taxon>Eukaryota</taxon>
        <taxon>Viridiplantae</taxon>
        <taxon>Streptophyta</taxon>
        <taxon>Embryophyta</taxon>
        <taxon>Tracheophyta</taxon>
        <taxon>Spermatophyta</taxon>
        <taxon>Magnoliopsida</taxon>
        <taxon>eudicotyledons</taxon>
        <taxon>Gunneridae</taxon>
        <taxon>Pentapetalae</taxon>
        <taxon>rosids</taxon>
        <taxon>fabids</taxon>
        <taxon>Rosales</taxon>
        <taxon>Rhamnaceae</taxon>
        <taxon>Paliureae</taxon>
        <taxon>Ziziphus</taxon>
    </lineage>
</organism>
<proteinExistence type="predicted"/>
<accession>A0ABM4A5H8</accession>
<evidence type="ECO:0000313" key="2">
    <source>
        <dbReference type="Proteomes" id="UP001652623"/>
    </source>
</evidence>
<dbReference type="InterPro" id="IPR050942">
    <property type="entry name" value="F-box_BR-signaling"/>
</dbReference>
<sequence>MICYGCSHGWLVFEKIRSQFVVLNPLSGKTIDLPPLKRGGRCEQLGKVVLSRDPSLGSFEVLVNYSNRFNKGALAHLKLGDEFWTYIDRYSDLGTLEDITFYDKLIFGVSSNGRIMSLEIDHVWIKIKEEIVPNISWKFPFNSYFVETSKGDLLIVYGSMDDYDKPYYVYKLELSNGEFQCIQVENLGDQSLFIGANNCTLVVASNYPGYKANTIYCSYLLMERYTGSGHIYKVQEFNLEDQNIIEDRRRHGLFFETSWIVPSINF</sequence>
<dbReference type="Proteomes" id="UP001652623">
    <property type="component" value="Chromosome 3"/>
</dbReference>
<dbReference type="PANTHER" id="PTHR44259:SF93">
    <property type="entry name" value="PROTEIN, PUTATIVE (DUF295)-RELATED"/>
    <property type="match status" value="1"/>
</dbReference>
<evidence type="ECO:0000313" key="3">
    <source>
        <dbReference type="RefSeq" id="XP_060671982.1"/>
    </source>
</evidence>
<evidence type="ECO:0000259" key="1">
    <source>
        <dbReference type="Pfam" id="PF03478"/>
    </source>
</evidence>
<dbReference type="PANTHER" id="PTHR44259">
    <property type="entry name" value="OS07G0183000 PROTEIN-RELATED"/>
    <property type="match status" value="1"/>
</dbReference>
<feature type="domain" description="KIB1-4 beta-propeller" evidence="1">
    <location>
        <begin position="3"/>
        <end position="218"/>
    </location>
</feature>